<dbReference type="Proteomes" id="UP000485058">
    <property type="component" value="Unassembled WGS sequence"/>
</dbReference>
<accession>A0A6A0AJY8</accession>
<comment type="caution">
    <text evidence="1">The sequence shown here is derived from an EMBL/GenBank/DDBJ whole genome shotgun (WGS) entry which is preliminary data.</text>
</comment>
<organism evidence="1 2">
    <name type="scientific">Haematococcus lacustris</name>
    <name type="common">Green alga</name>
    <name type="synonym">Haematococcus pluvialis</name>
    <dbReference type="NCBI Taxonomy" id="44745"/>
    <lineage>
        <taxon>Eukaryota</taxon>
        <taxon>Viridiplantae</taxon>
        <taxon>Chlorophyta</taxon>
        <taxon>core chlorophytes</taxon>
        <taxon>Chlorophyceae</taxon>
        <taxon>CS clade</taxon>
        <taxon>Chlamydomonadales</taxon>
        <taxon>Haematococcaceae</taxon>
        <taxon>Haematococcus</taxon>
    </lineage>
</organism>
<evidence type="ECO:0000313" key="2">
    <source>
        <dbReference type="Proteomes" id="UP000485058"/>
    </source>
</evidence>
<dbReference type="AlphaFoldDB" id="A0A6A0AJY8"/>
<feature type="non-terminal residue" evidence="1">
    <location>
        <position position="67"/>
    </location>
</feature>
<reference evidence="1 2" key="1">
    <citation type="submission" date="2020-02" db="EMBL/GenBank/DDBJ databases">
        <title>Draft genome sequence of Haematococcus lacustris strain NIES-144.</title>
        <authorList>
            <person name="Morimoto D."/>
            <person name="Nakagawa S."/>
            <person name="Yoshida T."/>
            <person name="Sawayama S."/>
        </authorList>
    </citation>
    <scope>NUCLEOTIDE SEQUENCE [LARGE SCALE GENOMIC DNA]</scope>
    <source>
        <strain evidence="1 2">NIES-144</strain>
    </source>
</reference>
<dbReference type="EMBL" id="BLLF01007740">
    <property type="protein sequence ID" value="GFH33092.1"/>
    <property type="molecule type" value="Genomic_DNA"/>
</dbReference>
<evidence type="ECO:0000313" key="1">
    <source>
        <dbReference type="EMBL" id="GFH33092.1"/>
    </source>
</evidence>
<name>A0A6A0AJY8_HAELA</name>
<sequence length="67" mass="6706">MALDPSAAARLALSVSEPVSRRVAKLHAIHQHVLQTAHPPPCSRPCLGGVLSAAAGAPPPRARAGGG</sequence>
<protein>
    <submittedName>
        <fullName evidence="1">Uncharacterized protein</fullName>
    </submittedName>
</protein>
<gene>
    <name evidence="1" type="ORF">HaLaN_32410</name>
</gene>
<proteinExistence type="predicted"/>
<keyword evidence="2" id="KW-1185">Reference proteome</keyword>